<accession>A0A1F6Y5P5</accession>
<reference evidence="4 5" key="1">
    <citation type="journal article" date="2016" name="Nat. Commun.">
        <title>Thousands of microbial genomes shed light on interconnected biogeochemical processes in an aquifer system.</title>
        <authorList>
            <person name="Anantharaman K."/>
            <person name="Brown C.T."/>
            <person name="Hug L.A."/>
            <person name="Sharon I."/>
            <person name="Castelle C.J."/>
            <person name="Probst A.J."/>
            <person name="Thomas B.C."/>
            <person name="Singh A."/>
            <person name="Wilkins M.J."/>
            <person name="Karaoz U."/>
            <person name="Brodie E.L."/>
            <person name="Williams K.H."/>
            <person name="Hubbard S.S."/>
            <person name="Banfield J.F."/>
        </authorList>
    </citation>
    <scope>NUCLEOTIDE SEQUENCE [LARGE SCALE GENOMIC DNA]</scope>
</reference>
<evidence type="ECO:0000259" key="3">
    <source>
        <dbReference type="Pfam" id="PF01551"/>
    </source>
</evidence>
<evidence type="ECO:0000256" key="1">
    <source>
        <dbReference type="ARBA" id="ARBA00022729"/>
    </source>
</evidence>
<dbReference type="Gene3D" id="2.70.70.10">
    <property type="entry name" value="Glucose Permease (Domain IIA)"/>
    <property type="match status" value="1"/>
</dbReference>
<sequence>MKLSLDYKKLFSVFALLILLATPGFFSFAQTARELQSKIEEKNDDIAKLEREIRQYQIELDTLGKQKSSLNGSLKQLDITRKKLVADIAVTQNKIDKTNYKIEGLSKDIGTKESSIENATDAIALHIKQTNEFEQSSLVATMLSENNFTLVWNDIDNMATVREKIRENVIALRQIKGQLEDTRGETIDAKNELTALRSELADQKKIVEQNVKEKNQLLAQTKNSETNYQKLLASQLAKKNAFEKELRDYESQLQYILDPSSLPKGGVLSWPLDYILITQQFGKTESGKRLYANGTHNGVDFRAAVGTPVRAMADGVVAGTGNTDIQCAGVSFGKFILIKYNNGLAGTYGHLSLVKATTGTQVRRGEIVGYSGNTGYSTGPHLHVSLYAKGAVDVQTVPSKSCPGRVLTQPISPINAYLDPLFYLPPTVASMFK</sequence>
<dbReference type="Pfam" id="PF01551">
    <property type="entry name" value="Peptidase_M23"/>
    <property type="match status" value="1"/>
</dbReference>
<dbReference type="AlphaFoldDB" id="A0A1F6Y5P5"/>
<keyword evidence="1" id="KW-0732">Signal</keyword>
<dbReference type="PANTHER" id="PTHR21666:SF289">
    <property type="entry name" value="L-ALA--D-GLU ENDOPEPTIDASE"/>
    <property type="match status" value="1"/>
</dbReference>
<feature type="coiled-coil region" evidence="2">
    <location>
        <begin position="179"/>
        <end position="252"/>
    </location>
</feature>
<evidence type="ECO:0000313" key="4">
    <source>
        <dbReference type="EMBL" id="OGJ01710.1"/>
    </source>
</evidence>
<dbReference type="InterPro" id="IPR016047">
    <property type="entry name" value="M23ase_b-sheet_dom"/>
</dbReference>
<dbReference type="InterPro" id="IPR011055">
    <property type="entry name" value="Dup_hybrid_motif"/>
</dbReference>
<comment type="caution">
    <text evidence="4">The sequence shown here is derived from an EMBL/GenBank/DDBJ whole genome shotgun (WGS) entry which is preliminary data.</text>
</comment>
<dbReference type="EMBL" id="MFVU01000020">
    <property type="protein sequence ID" value="OGJ01710.1"/>
    <property type="molecule type" value="Genomic_DNA"/>
</dbReference>
<keyword evidence="2" id="KW-0175">Coiled coil</keyword>
<feature type="coiled-coil region" evidence="2">
    <location>
        <begin position="32"/>
        <end position="66"/>
    </location>
</feature>
<dbReference type="Gene3D" id="6.10.250.3150">
    <property type="match status" value="1"/>
</dbReference>
<dbReference type="GO" id="GO:0004222">
    <property type="term" value="F:metalloendopeptidase activity"/>
    <property type="evidence" value="ECO:0007669"/>
    <property type="project" value="TreeGrafter"/>
</dbReference>
<evidence type="ECO:0000313" key="5">
    <source>
        <dbReference type="Proteomes" id="UP000178645"/>
    </source>
</evidence>
<proteinExistence type="predicted"/>
<dbReference type="InterPro" id="IPR050570">
    <property type="entry name" value="Cell_wall_metabolism_enzyme"/>
</dbReference>
<evidence type="ECO:0000256" key="2">
    <source>
        <dbReference type="SAM" id="Coils"/>
    </source>
</evidence>
<feature type="domain" description="M23ase beta-sheet core" evidence="3">
    <location>
        <begin position="295"/>
        <end position="390"/>
    </location>
</feature>
<dbReference type="PANTHER" id="PTHR21666">
    <property type="entry name" value="PEPTIDASE-RELATED"/>
    <property type="match status" value="1"/>
</dbReference>
<name>A0A1F6Y5P5_9BACT</name>
<protein>
    <recommendedName>
        <fullName evidence="3">M23ase beta-sheet core domain-containing protein</fullName>
    </recommendedName>
</protein>
<organism evidence="4 5">
    <name type="scientific">Candidatus Nomurabacteria bacterium RIFCSPLOWO2_12_FULL_44_11</name>
    <dbReference type="NCBI Taxonomy" id="1801796"/>
    <lineage>
        <taxon>Bacteria</taxon>
        <taxon>Candidatus Nomuraibacteriota</taxon>
    </lineage>
</organism>
<dbReference type="Proteomes" id="UP000178645">
    <property type="component" value="Unassembled WGS sequence"/>
</dbReference>
<gene>
    <name evidence="4" type="ORF">A3G53_00220</name>
</gene>
<dbReference type="CDD" id="cd12797">
    <property type="entry name" value="M23_peptidase"/>
    <property type="match status" value="1"/>
</dbReference>
<dbReference type="SUPFAM" id="SSF51261">
    <property type="entry name" value="Duplicated hybrid motif"/>
    <property type="match status" value="1"/>
</dbReference>